<gene>
    <name evidence="1" type="ORF">HMPREF0026_02651</name>
</gene>
<name>D0SQ91_ACIJU</name>
<protein>
    <recommendedName>
        <fullName evidence="3">Transposase IS66 C-terminal domain-containing protein</fullName>
    </recommendedName>
</protein>
<accession>D0SQ91</accession>
<feature type="non-terminal residue" evidence="1">
    <location>
        <position position="1"/>
    </location>
</feature>
<dbReference type="HOGENOM" id="CLU_023034_5_5_6"/>
<dbReference type="Proteomes" id="UP000018442">
    <property type="component" value="Unassembled WGS sequence"/>
</dbReference>
<organism evidence="1 2">
    <name type="scientific">Acinetobacter junii SH205</name>
    <dbReference type="NCBI Taxonomy" id="575587"/>
    <lineage>
        <taxon>Bacteria</taxon>
        <taxon>Pseudomonadati</taxon>
        <taxon>Pseudomonadota</taxon>
        <taxon>Gammaproteobacteria</taxon>
        <taxon>Moraxellales</taxon>
        <taxon>Moraxellaceae</taxon>
        <taxon>Acinetobacter</taxon>
    </lineage>
</organism>
<dbReference type="AlphaFoldDB" id="D0SQ91"/>
<proteinExistence type="predicted"/>
<evidence type="ECO:0000313" key="1">
    <source>
        <dbReference type="EMBL" id="EEY91914.1"/>
    </source>
</evidence>
<sequence>TELGAKHVGVIQSKVNTAINVYDYLTDVLLRVNQHPVSKVHELMPKLRKAQFESALQRSALFSNPDASVK</sequence>
<dbReference type="EMBL" id="GG705014">
    <property type="protein sequence ID" value="EEY91914.1"/>
    <property type="molecule type" value="Genomic_DNA"/>
</dbReference>
<reference evidence="2" key="1">
    <citation type="journal article" date="2012" name="PLoS ONE">
        <title>The success of Acinetobacter species; genetic, metabolic and virulence attributes.</title>
        <authorList>
            <person name="Peleg A.Y."/>
            <person name="de Breij A."/>
            <person name="Adams M.D."/>
            <person name="Cerqueira G.M."/>
            <person name="Mocali S."/>
            <person name="Galardini M."/>
            <person name="Nibbering P.H."/>
            <person name="Earl A.M."/>
            <person name="Ward D.V."/>
            <person name="Paterson D.L."/>
            <person name="Seifert H."/>
            <person name="Dijkshoorn L."/>
        </authorList>
    </citation>
    <scope>NUCLEOTIDE SEQUENCE [LARGE SCALE GENOMIC DNA]</scope>
    <source>
        <strain evidence="2">SH205</strain>
    </source>
</reference>
<evidence type="ECO:0000313" key="2">
    <source>
        <dbReference type="Proteomes" id="UP000018442"/>
    </source>
</evidence>
<evidence type="ECO:0008006" key="3">
    <source>
        <dbReference type="Google" id="ProtNLM"/>
    </source>
</evidence>